<proteinExistence type="predicted"/>
<keyword evidence="4" id="KW-1185">Reference proteome</keyword>
<dbReference type="Proteomes" id="UP000053732">
    <property type="component" value="Unassembled WGS sequence"/>
</dbReference>
<keyword evidence="1" id="KW-0175">Coiled coil</keyword>
<gene>
    <name evidence="3" type="ORF">PCAMFM013_S013g000071</name>
</gene>
<dbReference type="Gene3D" id="1.10.510.10">
    <property type="entry name" value="Transferase(Phosphotransferase) domain 1"/>
    <property type="match status" value="1"/>
</dbReference>
<feature type="region of interest" description="Disordered" evidence="2">
    <location>
        <begin position="430"/>
        <end position="460"/>
    </location>
</feature>
<name>A0A0G4PET9_PENC3</name>
<accession>A0A0G4PET9</accession>
<evidence type="ECO:0000313" key="3">
    <source>
        <dbReference type="EMBL" id="CRL24828.1"/>
    </source>
</evidence>
<dbReference type="GO" id="GO:0016301">
    <property type="term" value="F:kinase activity"/>
    <property type="evidence" value="ECO:0007669"/>
    <property type="project" value="UniProtKB-KW"/>
</dbReference>
<keyword evidence="3" id="KW-0418">Kinase</keyword>
<sequence>MASNPTDLRLHVLELEERLKRAEEGRQQAEEHRQQAEERNRPTTLVELVRFGHTLLSLPLNGLEYSYVTNGIARVLLRVPYENPTLRSPVRDQTWRNNAQSQLYLWKTSFDHIRSRIPEKELQQLPRSADSSFNSDVMGLESDSDYRPSSPPPEPSTEEGCRVSTRSQHTGCAPSDVRHRTGSPDSLGSDTNQAGRKRRISQVTSSPSTRQDARNDRSGQSQRHDAQFCTQRCLLGLQTGGALDNRCPNVTLHRQSQDDLKHPINAEDLLRLLKVQLDKNLDKDCTPFGTCGSYGAPFKLTCAAYGYTVVGKGTTAGLWKEVSREAQIYQILQKAQGSAVPVFLGTIDLALIYFHDAGDISHMLVMGWGGESIVNMELTSSLRREIHRSKKEIRELRVIHEDLRRANILWNHELNRALIIDFHRSKLDPRPISKRSRPAKRKSDRTESPDGNDGKHLRVL</sequence>
<evidence type="ECO:0000256" key="1">
    <source>
        <dbReference type="SAM" id="Coils"/>
    </source>
</evidence>
<organism evidence="3 4">
    <name type="scientific">Penicillium camemberti (strain FM 013)</name>
    <dbReference type="NCBI Taxonomy" id="1429867"/>
    <lineage>
        <taxon>Eukaryota</taxon>
        <taxon>Fungi</taxon>
        <taxon>Dikarya</taxon>
        <taxon>Ascomycota</taxon>
        <taxon>Pezizomycotina</taxon>
        <taxon>Eurotiomycetes</taxon>
        <taxon>Eurotiomycetidae</taxon>
        <taxon>Eurotiales</taxon>
        <taxon>Aspergillaceae</taxon>
        <taxon>Penicillium</taxon>
    </lineage>
</organism>
<dbReference type="SUPFAM" id="SSF56112">
    <property type="entry name" value="Protein kinase-like (PK-like)"/>
    <property type="match status" value="1"/>
</dbReference>
<evidence type="ECO:0000313" key="4">
    <source>
        <dbReference type="Proteomes" id="UP000053732"/>
    </source>
</evidence>
<dbReference type="AlphaFoldDB" id="A0A0G4PET9"/>
<protein>
    <submittedName>
        <fullName evidence="3">Protein kinase-like domain</fullName>
    </submittedName>
</protein>
<feature type="compositionally biased region" description="Polar residues" evidence="2">
    <location>
        <begin position="125"/>
        <end position="135"/>
    </location>
</feature>
<dbReference type="EMBL" id="HG793146">
    <property type="protein sequence ID" value="CRL24828.1"/>
    <property type="molecule type" value="Genomic_DNA"/>
</dbReference>
<keyword evidence="3" id="KW-0808">Transferase</keyword>
<evidence type="ECO:0000256" key="2">
    <source>
        <dbReference type="SAM" id="MobiDB-lite"/>
    </source>
</evidence>
<dbReference type="InterPro" id="IPR011009">
    <property type="entry name" value="Kinase-like_dom_sf"/>
</dbReference>
<feature type="compositionally biased region" description="Polar residues" evidence="2">
    <location>
        <begin position="183"/>
        <end position="194"/>
    </location>
</feature>
<feature type="compositionally biased region" description="Basic and acidic residues" evidence="2">
    <location>
        <begin position="211"/>
        <end position="223"/>
    </location>
</feature>
<dbReference type="STRING" id="1429867.A0A0G4PET9"/>
<feature type="compositionally biased region" description="Polar residues" evidence="2">
    <location>
        <begin position="201"/>
        <end position="210"/>
    </location>
</feature>
<feature type="coiled-coil region" evidence="1">
    <location>
        <begin position="12"/>
        <end position="39"/>
    </location>
</feature>
<feature type="compositionally biased region" description="Basic residues" evidence="2">
    <location>
        <begin position="432"/>
        <end position="443"/>
    </location>
</feature>
<reference evidence="3 4" key="1">
    <citation type="journal article" date="2014" name="Nat. Commun.">
        <title>Multiple recent horizontal transfers of a large genomic region in cheese making fungi.</title>
        <authorList>
            <person name="Cheeseman K."/>
            <person name="Ropars J."/>
            <person name="Renault P."/>
            <person name="Dupont J."/>
            <person name="Gouzy J."/>
            <person name="Branca A."/>
            <person name="Abraham A.L."/>
            <person name="Ceppi M."/>
            <person name="Conseiller E."/>
            <person name="Debuchy R."/>
            <person name="Malagnac F."/>
            <person name="Goarin A."/>
            <person name="Silar P."/>
            <person name="Lacoste S."/>
            <person name="Sallet E."/>
            <person name="Bensimon A."/>
            <person name="Giraud T."/>
            <person name="Brygoo Y."/>
        </authorList>
    </citation>
    <scope>NUCLEOTIDE SEQUENCE [LARGE SCALE GENOMIC DNA]</scope>
    <source>
        <strain evidence="4">FM 013</strain>
    </source>
</reference>
<feature type="compositionally biased region" description="Basic and acidic residues" evidence="2">
    <location>
        <begin position="444"/>
        <end position="460"/>
    </location>
</feature>
<feature type="region of interest" description="Disordered" evidence="2">
    <location>
        <begin position="121"/>
        <end position="223"/>
    </location>
</feature>